<evidence type="ECO:0000256" key="5">
    <source>
        <dbReference type="ARBA" id="ARBA00023212"/>
    </source>
</evidence>
<comment type="caution">
    <text evidence="9">The sequence shown here is derived from an EMBL/GenBank/DDBJ whole genome shotgun (WGS) entry which is preliminary data.</text>
</comment>
<evidence type="ECO:0000256" key="3">
    <source>
        <dbReference type="ARBA" id="ARBA00010042"/>
    </source>
</evidence>
<feature type="compositionally biased region" description="Acidic residues" evidence="7">
    <location>
        <begin position="1047"/>
        <end position="1069"/>
    </location>
</feature>
<dbReference type="Proteomes" id="UP001211907">
    <property type="component" value="Unassembled WGS sequence"/>
</dbReference>
<evidence type="ECO:0000256" key="4">
    <source>
        <dbReference type="ARBA" id="ARBA00022490"/>
    </source>
</evidence>
<evidence type="ECO:0000256" key="6">
    <source>
        <dbReference type="ARBA" id="ARBA00023242"/>
    </source>
</evidence>
<accession>A0AAD5TA51</accession>
<gene>
    <name evidence="9" type="ORF">HK100_008123</name>
</gene>
<evidence type="ECO:0000259" key="8">
    <source>
        <dbReference type="Pfam" id="PF03941"/>
    </source>
</evidence>
<protein>
    <recommendedName>
        <fullName evidence="8">Inner centromere protein ARK-binding domain-containing protein</fullName>
    </recommendedName>
</protein>
<keyword evidence="6" id="KW-0539">Nucleus</keyword>
<dbReference type="GO" id="GO:0005634">
    <property type="term" value="C:nucleus"/>
    <property type="evidence" value="ECO:0007669"/>
    <property type="project" value="UniProtKB-SubCell"/>
</dbReference>
<keyword evidence="5" id="KW-0206">Cytoskeleton</keyword>
<feature type="compositionally biased region" description="Basic and acidic residues" evidence="7">
    <location>
        <begin position="560"/>
        <end position="569"/>
    </location>
</feature>
<comment type="similarity">
    <text evidence="3">Belongs to the INCENP family.</text>
</comment>
<dbReference type="Pfam" id="PF03941">
    <property type="entry name" value="INCENP_ARK-bind"/>
    <property type="match status" value="1"/>
</dbReference>
<feature type="compositionally biased region" description="Low complexity" evidence="7">
    <location>
        <begin position="302"/>
        <end position="311"/>
    </location>
</feature>
<dbReference type="InterPro" id="IPR005635">
    <property type="entry name" value="Inner_centromere_prot_ARK-bd"/>
</dbReference>
<dbReference type="AlphaFoldDB" id="A0AAD5TA51"/>
<feature type="region of interest" description="Disordered" evidence="7">
    <location>
        <begin position="517"/>
        <end position="579"/>
    </location>
</feature>
<dbReference type="Gene3D" id="6.10.250.2990">
    <property type="match status" value="1"/>
</dbReference>
<organism evidence="9 10">
    <name type="scientific">Physocladia obscura</name>
    <dbReference type="NCBI Taxonomy" id="109957"/>
    <lineage>
        <taxon>Eukaryota</taxon>
        <taxon>Fungi</taxon>
        <taxon>Fungi incertae sedis</taxon>
        <taxon>Chytridiomycota</taxon>
        <taxon>Chytridiomycota incertae sedis</taxon>
        <taxon>Chytridiomycetes</taxon>
        <taxon>Chytridiales</taxon>
        <taxon>Chytriomycetaceae</taxon>
        <taxon>Physocladia</taxon>
    </lineage>
</organism>
<name>A0AAD5TA51_9FUNG</name>
<evidence type="ECO:0000256" key="2">
    <source>
        <dbReference type="ARBA" id="ARBA00004186"/>
    </source>
</evidence>
<dbReference type="EMBL" id="JADGJH010000390">
    <property type="protein sequence ID" value="KAJ3130320.1"/>
    <property type="molecule type" value="Genomic_DNA"/>
</dbReference>
<evidence type="ECO:0000256" key="7">
    <source>
        <dbReference type="SAM" id="MobiDB-lite"/>
    </source>
</evidence>
<feature type="region of interest" description="Disordered" evidence="7">
    <location>
        <begin position="302"/>
        <end position="341"/>
    </location>
</feature>
<reference evidence="9" key="1">
    <citation type="submission" date="2020-05" db="EMBL/GenBank/DDBJ databases">
        <title>Phylogenomic resolution of chytrid fungi.</title>
        <authorList>
            <person name="Stajich J.E."/>
            <person name="Amses K."/>
            <person name="Simmons R."/>
            <person name="Seto K."/>
            <person name="Myers J."/>
            <person name="Bonds A."/>
            <person name="Quandt C.A."/>
            <person name="Barry K."/>
            <person name="Liu P."/>
            <person name="Grigoriev I."/>
            <person name="Longcore J.E."/>
            <person name="James T.Y."/>
        </authorList>
    </citation>
    <scope>NUCLEOTIDE SEQUENCE</scope>
    <source>
        <strain evidence="9">JEL0513</strain>
    </source>
</reference>
<feature type="domain" description="Inner centromere protein ARK-binding" evidence="8">
    <location>
        <begin position="1056"/>
        <end position="1128"/>
    </location>
</feature>
<sequence>MNQKIDKVQASSTQWINENSRQFRRFGNEAITVLADSMTSHAVWLAAFIDDIEEAENTGNYKNVLFTPGRPTQSKSYRLAFDSSDEDESAPNTAVKLRAYETPRAYYGTTAKTFNFGDSVPLTIKPSKIAINSTISSLAPICSLQNQVLLTTQSQPLSASKIPALPSFSSNQQDAFQQQHKQNPAAATVFPAENRHDRDSATTTIGTVRQLRIPKLSMLPQISSDDDSFNDETASAAIAAVTAAAAAFRASTKRAPTATKPSAKPVMKVTESTTSVDSTTTPASTSTIDAIIVTENKISNNNNSKIQQQKQFQTIPSDIVPSESSPFSDRNNAKHSKNSSSSVSEAVAFVSEAVAIVPSTNHIPSKKIPTNLQHQSKKLEIQDEYALTQLISTNQDATKRIRVSKDESAALIYEANDSGDVSAVSGKKKDISESDGKIGNAAISSSISGGSGGSNKIVEKPEMKMLKGQLAGLKKKLEAKSAVIGNTTVSGNGAEKYGSAAVADVISAQKPTSFVGENETLGENIGKKNRRGERLSGSGDASDSTLFSSNDSQHQKPGKRSIDSVKSTDSEESFGAKRPITRGIEKLSKFVKPSIEQELSIQRPIFTEMHHADSDEDVDMSIEEDVGGEEESGGKHKNHKILVENTQWNGQMDIEDKIDANKNGKDNDDEFSGTQSIWSSGIMKIGEKIVSNLTSFLPSPSKGANSASFLSASTATGKDIVGPSPLSKYVQESSAHKTTEIFANPLIKTARGATSSKLAFQKTGVGIGGGGLQRELHVKELEKRRQVENERRAMELKLQEEDIRRKMEANAAAAVKTSSGLGENKKPKEIDASKKTGKPKLLVNMAKKNASPDIASDDADMELCSQQSLPLDNVSKIPPSTANISKPDIPALATKPSASASQNLVAAKLPVPPWGMPASVAAMTDFTIPMTGVSTMLEKSGNVLEVGTPKELPRFNPKPKMVAQAGILKNSTPSFDARLAEKQKENAAFMSAAEIAGISNNGSGSGSDSKDILGGMFIIPAPVKKLPKEATKIGKKSSDGPATIVDENGELPEIPDTDDEDDDSSEDDQQQAVQQPKTPIAVKSDQSKSVIPSWVQTPNLMQSLTNQISRDPTAIFGTIQPLSLEDVFKERLTHRKFRDSMAGNWVGYGELTPEEEEAYRQKMGYE</sequence>
<feature type="compositionally biased region" description="Low complexity" evidence="7">
    <location>
        <begin position="270"/>
        <end position="282"/>
    </location>
</feature>
<keyword evidence="4" id="KW-0963">Cytoplasm</keyword>
<evidence type="ECO:0000256" key="1">
    <source>
        <dbReference type="ARBA" id="ARBA00004123"/>
    </source>
</evidence>
<feature type="region of interest" description="Disordered" evidence="7">
    <location>
        <begin position="254"/>
        <end position="282"/>
    </location>
</feature>
<dbReference type="GO" id="GO:0005819">
    <property type="term" value="C:spindle"/>
    <property type="evidence" value="ECO:0007669"/>
    <property type="project" value="UniProtKB-SubCell"/>
</dbReference>
<evidence type="ECO:0000313" key="10">
    <source>
        <dbReference type="Proteomes" id="UP001211907"/>
    </source>
</evidence>
<feature type="compositionally biased region" description="Polar residues" evidence="7">
    <location>
        <begin position="539"/>
        <end position="552"/>
    </location>
</feature>
<comment type="subcellular location">
    <subcellularLocation>
        <location evidence="2">Cytoplasm</location>
        <location evidence="2">Cytoskeleton</location>
        <location evidence="2">Spindle</location>
    </subcellularLocation>
    <subcellularLocation>
        <location evidence="1">Nucleus</location>
    </subcellularLocation>
</comment>
<proteinExistence type="inferred from homology"/>
<evidence type="ECO:0000313" key="9">
    <source>
        <dbReference type="EMBL" id="KAJ3130320.1"/>
    </source>
</evidence>
<feature type="region of interest" description="Disordered" evidence="7">
    <location>
        <begin position="1030"/>
        <end position="1089"/>
    </location>
</feature>
<feature type="compositionally biased region" description="Polar residues" evidence="7">
    <location>
        <begin position="312"/>
        <end position="330"/>
    </location>
</feature>
<keyword evidence="10" id="KW-1185">Reference proteome</keyword>